<sequence>MRILLVNDDERLVEMMATMLRRHGHEVVSTCSFESIPVSPRPDLILLDLWLARGDGIAWLRCFRATDTTPVIVVTRRDTEAERLRGLWAGADDYVVTPFSFAELNARMNALIRRSRYPARAQLRLSDLVIDVARRTVQRQGREIALTRKEFDLLLVLVRAGGMVVCREQILAEVWSTTWKGVARTLEVHVSSLRHKLGSPDIVRTVRGVGYGLSDRVGAPAHSGCR</sequence>
<keyword evidence="11" id="KW-1185">Reference proteome</keyword>
<dbReference type="Pfam" id="PF00072">
    <property type="entry name" value="Response_reg"/>
    <property type="match status" value="1"/>
</dbReference>
<dbReference type="HOGENOM" id="CLU_000445_30_4_11"/>
<dbReference type="InterPro" id="IPR036388">
    <property type="entry name" value="WH-like_DNA-bd_sf"/>
</dbReference>
<dbReference type="Gene3D" id="6.10.250.690">
    <property type="match status" value="1"/>
</dbReference>
<dbReference type="GO" id="GO:0000156">
    <property type="term" value="F:phosphorelay response regulator activity"/>
    <property type="evidence" value="ECO:0007669"/>
    <property type="project" value="TreeGrafter"/>
</dbReference>
<dbReference type="GO" id="GO:0005829">
    <property type="term" value="C:cytosol"/>
    <property type="evidence" value="ECO:0007669"/>
    <property type="project" value="TreeGrafter"/>
</dbReference>
<dbReference type="PROSITE" id="PS50110">
    <property type="entry name" value="RESPONSE_REGULATORY"/>
    <property type="match status" value="1"/>
</dbReference>
<dbReference type="eggNOG" id="COG0745">
    <property type="taxonomic scope" value="Bacteria"/>
</dbReference>
<proteinExistence type="predicted"/>
<dbReference type="PANTHER" id="PTHR48111:SF72">
    <property type="entry name" value="SENSORY TRANSDUCTION PROTEIN REGX3"/>
    <property type="match status" value="1"/>
</dbReference>
<gene>
    <name evidence="10" type="ORF">SacxiDRAFT_4401</name>
</gene>
<keyword evidence="2" id="KW-0805">Transcription regulation</keyword>
<dbReference type="InterPro" id="IPR039420">
    <property type="entry name" value="WalR-like"/>
</dbReference>
<evidence type="ECO:0000259" key="8">
    <source>
        <dbReference type="PROSITE" id="PS50110"/>
    </source>
</evidence>
<dbReference type="PROSITE" id="PS51755">
    <property type="entry name" value="OMPR_PHOB"/>
    <property type="match status" value="1"/>
</dbReference>
<evidence type="ECO:0000313" key="10">
    <source>
        <dbReference type="EMBL" id="EID56580.1"/>
    </source>
</evidence>
<organism evidence="10 11">
    <name type="scientific">Saccharomonospora xinjiangensis XJ-54</name>
    <dbReference type="NCBI Taxonomy" id="882086"/>
    <lineage>
        <taxon>Bacteria</taxon>
        <taxon>Bacillati</taxon>
        <taxon>Actinomycetota</taxon>
        <taxon>Actinomycetes</taxon>
        <taxon>Pseudonocardiales</taxon>
        <taxon>Pseudonocardiaceae</taxon>
        <taxon>Saccharomonospora</taxon>
    </lineage>
</organism>
<feature type="domain" description="Response regulatory" evidence="8">
    <location>
        <begin position="2"/>
        <end position="112"/>
    </location>
</feature>
<dbReference type="Pfam" id="PF00486">
    <property type="entry name" value="Trans_reg_C"/>
    <property type="match status" value="1"/>
</dbReference>
<feature type="DNA-binding region" description="OmpR/PhoB-type" evidence="7">
    <location>
        <begin position="120"/>
        <end position="215"/>
    </location>
</feature>
<dbReference type="AlphaFoldDB" id="I0V8X7"/>
<evidence type="ECO:0000256" key="3">
    <source>
        <dbReference type="ARBA" id="ARBA00023125"/>
    </source>
</evidence>
<dbReference type="SMART" id="SM00862">
    <property type="entry name" value="Trans_reg_C"/>
    <property type="match status" value="1"/>
</dbReference>
<dbReference type="SMART" id="SM00448">
    <property type="entry name" value="REC"/>
    <property type="match status" value="1"/>
</dbReference>
<evidence type="ECO:0000256" key="1">
    <source>
        <dbReference type="ARBA" id="ARBA00022553"/>
    </source>
</evidence>
<dbReference type="InterPro" id="IPR001789">
    <property type="entry name" value="Sig_transdc_resp-reg_receiver"/>
</dbReference>
<dbReference type="SUPFAM" id="SSF52172">
    <property type="entry name" value="CheY-like"/>
    <property type="match status" value="1"/>
</dbReference>
<dbReference type="OrthoDB" id="4527530at2"/>
<dbReference type="InterPro" id="IPR001867">
    <property type="entry name" value="OmpR/PhoB-type_DNA-bd"/>
</dbReference>
<evidence type="ECO:0000256" key="7">
    <source>
        <dbReference type="PROSITE-ProRule" id="PRU01091"/>
    </source>
</evidence>
<dbReference type="STRING" id="882086.SacxiDRAFT_4401"/>
<feature type="modified residue" description="4-aspartylphosphate" evidence="6">
    <location>
        <position position="48"/>
    </location>
</feature>
<dbReference type="InterPro" id="IPR011006">
    <property type="entry name" value="CheY-like_superfamily"/>
</dbReference>
<keyword evidence="3 7" id="KW-0238">DNA-binding</keyword>
<dbReference type="Proteomes" id="UP000004691">
    <property type="component" value="Unassembled WGS sequence"/>
</dbReference>
<evidence type="ECO:0000256" key="2">
    <source>
        <dbReference type="ARBA" id="ARBA00023015"/>
    </source>
</evidence>
<reference evidence="10 11" key="1">
    <citation type="submission" date="2012-01" db="EMBL/GenBank/DDBJ databases">
        <title>Improved High-Quality Draft sequence of Saccharomonospora xinjiangensis XJ-54.</title>
        <authorList>
            <consortium name="US DOE Joint Genome Institute"/>
            <person name="Lucas S."/>
            <person name="Han J."/>
            <person name="Lapidus A."/>
            <person name="Cheng J.-F."/>
            <person name="Goodwin L."/>
            <person name="Pitluck S."/>
            <person name="Peters L."/>
            <person name="Mikhailova N."/>
            <person name="Teshima H."/>
            <person name="Detter J.C."/>
            <person name="Han C."/>
            <person name="Tapia R."/>
            <person name="Land M."/>
            <person name="Hauser L."/>
            <person name="Kyrpides N."/>
            <person name="Ivanova N."/>
            <person name="Pagani I."/>
            <person name="Brambilla E.-M."/>
            <person name="Klenk H.-P."/>
            <person name="Woyke T."/>
        </authorList>
    </citation>
    <scope>NUCLEOTIDE SEQUENCE [LARGE SCALE GENOMIC DNA]</scope>
    <source>
        <strain evidence="10 11">XJ-54</strain>
    </source>
</reference>
<dbReference type="EMBL" id="JH636049">
    <property type="protein sequence ID" value="EID56580.1"/>
    <property type="molecule type" value="Genomic_DNA"/>
</dbReference>
<keyword evidence="4" id="KW-0804">Transcription</keyword>
<evidence type="ECO:0000256" key="5">
    <source>
        <dbReference type="ARBA" id="ARBA00041201"/>
    </source>
</evidence>
<protein>
    <recommendedName>
        <fullName evidence="5">Sensory transduction protein RegX3</fullName>
    </recommendedName>
</protein>
<dbReference type="CDD" id="cd00383">
    <property type="entry name" value="trans_reg_C"/>
    <property type="match status" value="1"/>
</dbReference>
<accession>I0V8X7</accession>
<dbReference type="Gene3D" id="3.40.50.2300">
    <property type="match status" value="1"/>
</dbReference>
<feature type="domain" description="OmpR/PhoB-type" evidence="9">
    <location>
        <begin position="120"/>
        <end position="215"/>
    </location>
</feature>
<evidence type="ECO:0000256" key="4">
    <source>
        <dbReference type="ARBA" id="ARBA00023163"/>
    </source>
</evidence>
<dbReference type="PANTHER" id="PTHR48111">
    <property type="entry name" value="REGULATOR OF RPOS"/>
    <property type="match status" value="1"/>
</dbReference>
<dbReference type="RefSeq" id="WP_006240813.1">
    <property type="nucleotide sequence ID" value="NZ_JH636049.1"/>
</dbReference>
<name>I0V8X7_9PSEU</name>
<dbReference type="GO" id="GO:0032993">
    <property type="term" value="C:protein-DNA complex"/>
    <property type="evidence" value="ECO:0007669"/>
    <property type="project" value="TreeGrafter"/>
</dbReference>
<dbReference type="GO" id="GO:0000976">
    <property type="term" value="F:transcription cis-regulatory region binding"/>
    <property type="evidence" value="ECO:0007669"/>
    <property type="project" value="TreeGrafter"/>
</dbReference>
<evidence type="ECO:0000256" key="6">
    <source>
        <dbReference type="PROSITE-ProRule" id="PRU00169"/>
    </source>
</evidence>
<evidence type="ECO:0000259" key="9">
    <source>
        <dbReference type="PROSITE" id="PS51755"/>
    </source>
</evidence>
<keyword evidence="1 6" id="KW-0597">Phosphoprotein</keyword>
<evidence type="ECO:0000313" key="11">
    <source>
        <dbReference type="Proteomes" id="UP000004691"/>
    </source>
</evidence>
<dbReference type="Gene3D" id="1.10.10.10">
    <property type="entry name" value="Winged helix-like DNA-binding domain superfamily/Winged helix DNA-binding domain"/>
    <property type="match status" value="1"/>
</dbReference>
<dbReference type="GO" id="GO:0006355">
    <property type="term" value="P:regulation of DNA-templated transcription"/>
    <property type="evidence" value="ECO:0007669"/>
    <property type="project" value="InterPro"/>
</dbReference>